<dbReference type="InterPro" id="IPR016867">
    <property type="entry name" value="GcvR"/>
</dbReference>
<name>A0ABM8ZSR2_9VIBR</name>
<reference evidence="3" key="1">
    <citation type="submission" date="2021-11" db="EMBL/GenBank/DDBJ databases">
        <authorList>
            <person name="Rodrigo-Torres L."/>
            <person name="Arahal R. D."/>
            <person name="Lucena T."/>
        </authorList>
    </citation>
    <scope>NUCLEOTIDE SEQUENCE</scope>
    <source>
        <strain evidence="3">CECT 7929</strain>
    </source>
</reference>
<dbReference type="PROSITE" id="PS51671">
    <property type="entry name" value="ACT"/>
    <property type="match status" value="1"/>
</dbReference>
<gene>
    <name evidence="3" type="ORF">VST7929_01217</name>
</gene>
<evidence type="ECO:0000313" key="3">
    <source>
        <dbReference type="EMBL" id="CAH0533351.1"/>
    </source>
</evidence>
<comment type="subcellular location">
    <subcellularLocation>
        <location evidence="1">Cytoplasm</location>
    </subcellularLocation>
</comment>
<evidence type="ECO:0000313" key="4">
    <source>
        <dbReference type="Proteomes" id="UP000838672"/>
    </source>
</evidence>
<dbReference type="Pfam" id="PF01842">
    <property type="entry name" value="ACT"/>
    <property type="match status" value="1"/>
</dbReference>
<dbReference type="SUPFAM" id="SSF55021">
    <property type="entry name" value="ACT-like"/>
    <property type="match status" value="1"/>
</dbReference>
<proteinExistence type="predicted"/>
<organism evidence="3 4">
    <name type="scientific">Vibrio stylophorae</name>
    <dbReference type="NCBI Taxonomy" id="659351"/>
    <lineage>
        <taxon>Bacteria</taxon>
        <taxon>Pseudomonadati</taxon>
        <taxon>Pseudomonadota</taxon>
        <taxon>Gammaproteobacteria</taxon>
        <taxon>Vibrionales</taxon>
        <taxon>Vibrionaceae</taxon>
        <taxon>Vibrio</taxon>
    </lineage>
</organism>
<comment type="caution">
    <text evidence="3">The sequence shown here is derived from an EMBL/GenBank/DDBJ whole genome shotgun (WGS) entry which is preliminary data.</text>
</comment>
<dbReference type="Gene3D" id="3.30.70.260">
    <property type="match status" value="2"/>
</dbReference>
<evidence type="ECO:0000256" key="1">
    <source>
        <dbReference type="PIRNR" id="PIRNR028103"/>
    </source>
</evidence>
<dbReference type="Pfam" id="PF13740">
    <property type="entry name" value="ACT_6"/>
    <property type="match status" value="1"/>
</dbReference>
<dbReference type="RefSeq" id="WP_237465739.1">
    <property type="nucleotide sequence ID" value="NZ_CAKLDI010000001.1"/>
</dbReference>
<keyword evidence="1" id="KW-0963">Cytoplasm</keyword>
<keyword evidence="1" id="KW-0804">Transcription</keyword>
<keyword evidence="4" id="KW-1185">Reference proteome</keyword>
<feature type="domain" description="ACT" evidence="2">
    <location>
        <begin position="89"/>
        <end position="169"/>
    </location>
</feature>
<protein>
    <recommendedName>
        <fullName evidence="1">Glycine cleavage system transcriptional repressor</fullName>
    </recommendedName>
</protein>
<accession>A0ABM8ZSR2</accession>
<keyword evidence="1" id="KW-0678">Repressor</keyword>
<evidence type="ECO:0000259" key="2">
    <source>
        <dbReference type="PROSITE" id="PS51671"/>
    </source>
</evidence>
<dbReference type="InterPro" id="IPR045865">
    <property type="entry name" value="ACT-like_dom_sf"/>
</dbReference>
<dbReference type="PANTHER" id="PTHR34875:SF6">
    <property type="entry name" value="UPF0237 PROTEIN MJ1558"/>
    <property type="match status" value="1"/>
</dbReference>
<dbReference type="Proteomes" id="UP000838672">
    <property type="component" value="Unassembled WGS sequence"/>
</dbReference>
<sequence length="169" mass="18398">MNSVFLVSFIGKASPNLIKELAHITHEQGGKWLVSKVNYVDDTVAAVIKVELPSENCDTVKAAFSEQATLTVQFTDLASAELATLPEVSFRVDAQDRPGIVREISHILDERNIEVIDMDCHRFGLGAIAGTMFTAQVSVKMPADITAQDMANDIEALSQGTIVKLQPKQ</sequence>
<dbReference type="InterPro" id="IPR002912">
    <property type="entry name" value="ACT_dom"/>
</dbReference>
<dbReference type="PANTHER" id="PTHR34875">
    <property type="entry name" value="UPF0237 PROTEIN MJ1558"/>
    <property type="match status" value="1"/>
</dbReference>
<dbReference type="PIRSF" id="PIRSF028103">
    <property type="entry name" value="GcvR"/>
    <property type="match status" value="1"/>
</dbReference>
<dbReference type="InterPro" id="IPR050990">
    <property type="entry name" value="UPF0237/GcvR_regulator"/>
</dbReference>
<dbReference type="EMBL" id="CAKLDI010000001">
    <property type="protein sequence ID" value="CAH0533351.1"/>
    <property type="molecule type" value="Genomic_DNA"/>
</dbReference>